<accession>A0A6M1SPS8</accession>
<dbReference type="AlphaFoldDB" id="A0A6M1SPS8"/>
<dbReference type="Proteomes" id="UP000474802">
    <property type="component" value="Unassembled WGS sequence"/>
</dbReference>
<name>A0A6M1SPS8_9HYPH</name>
<dbReference type="GO" id="GO:0016787">
    <property type="term" value="F:hydrolase activity"/>
    <property type="evidence" value="ECO:0007669"/>
    <property type="project" value="UniProtKB-KW"/>
</dbReference>
<evidence type="ECO:0000256" key="2">
    <source>
        <dbReference type="SAM" id="MobiDB-lite"/>
    </source>
</evidence>
<proteinExistence type="predicted"/>
<dbReference type="InterPro" id="IPR000639">
    <property type="entry name" value="Epox_hydrolase-like"/>
</dbReference>
<keyword evidence="1 5" id="KW-0378">Hydrolase</keyword>
<dbReference type="RefSeq" id="WP_164533414.1">
    <property type="nucleotide sequence ID" value="NZ_JAALFG010000001.1"/>
</dbReference>
<keyword evidence="3" id="KW-1133">Transmembrane helix</keyword>
<reference evidence="5 6" key="2">
    <citation type="submission" date="2020-03" db="EMBL/GenBank/DDBJ databases">
        <title>Devosia chinhatensis sp. nov., isolated from a hexachlorocyclohexane (HCH) dump site in India.</title>
        <authorList>
            <person name="Kumar M."/>
            <person name="Lal R."/>
        </authorList>
    </citation>
    <scope>NUCLEOTIDE SEQUENCE [LARGE SCALE GENOMIC DNA]</scope>
    <source>
        <strain evidence="5 6">H239</strain>
    </source>
</reference>
<comment type="caution">
    <text evidence="5">The sequence shown here is derived from an EMBL/GenBank/DDBJ whole genome shotgun (WGS) entry which is preliminary data.</text>
</comment>
<dbReference type="SUPFAM" id="SSF53474">
    <property type="entry name" value="alpha/beta-Hydrolases"/>
    <property type="match status" value="1"/>
</dbReference>
<keyword evidence="3" id="KW-0812">Transmembrane</keyword>
<dbReference type="Pfam" id="PF00561">
    <property type="entry name" value="Abhydrolase_1"/>
    <property type="match status" value="1"/>
</dbReference>
<gene>
    <name evidence="5" type="ORF">G5575_05490</name>
</gene>
<keyword evidence="3" id="KW-0472">Membrane</keyword>
<feature type="transmembrane region" description="Helical" evidence="3">
    <location>
        <begin position="50"/>
        <end position="73"/>
    </location>
</feature>
<dbReference type="Gene3D" id="3.40.50.1820">
    <property type="entry name" value="alpha/beta hydrolase"/>
    <property type="match status" value="1"/>
</dbReference>
<evidence type="ECO:0000259" key="4">
    <source>
        <dbReference type="Pfam" id="PF00561"/>
    </source>
</evidence>
<evidence type="ECO:0000256" key="1">
    <source>
        <dbReference type="ARBA" id="ARBA00022801"/>
    </source>
</evidence>
<feature type="domain" description="AB hydrolase-1" evidence="4">
    <location>
        <begin position="110"/>
        <end position="355"/>
    </location>
</feature>
<dbReference type="InterPro" id="IPR029058">
    <property type="entry name" value="AB_hydrolase_fold"/>
</dbReference>
<protein>
    <submittedName>
        <fullName evidence="5">Alpha/beta hydrolase</fullName>
    </submittedName>
</protein>
<evidence type="ECO:0000313" key="6">
    <source>
        <dbReference type="Proteomes" id="UP000474802"/>
    </source>
</evidence>
<dbReference type="PRINTS" id="PR00412">
    <property type="entry name" value="EPOXHYDRLASE"/>
</dbReference>
<evidence type="ECO:0000256" key="3">
    <source>
        <dbReference type="SAM" id="Phobius"/>
    </source>
</evidence>
<dbReference type="InterPro" id="IPR000073">
    <property type="entry name" value="AB_hydrolase_1"/>
</dbReference>
<sequence length="383" mass="41578">MPLIAIIRFFTTVISLIILGVMIYLAWSWYDGDLVREPDGDLVRLREDWRLYWALGLAAFSFLGKLVVAPLLARPDRGEKSKADRGAGQTIAGPNGSTLYVEDPGLRSGPTVILTHGWSMDSTIWHYAKRDLGRRFRVIVWDLPGLGLSKGPVSLENFAASLASVIAWSGADKVVLAGHSIGGMTIQTLARDNPTLFRERVAGVALLNTTFTNPLRTMILPRFMQAIRWPLLEPMFRLTILLHPLAWLSAWQSYLSGMTHLANRVGFGKYVTRSQLNHVSLLSTRNPQGEIAKGNLAMFRWDATAALAKVGVPVLLVAGEMDIVTKPSASVEIAAQAGSAAIRHIEGANHMGMLECAAQYNAALAAFVSEVQPVSAHASSGGA</sequence>
<dbReference type="PANTHER" id="PTHR43798:SF31">
    <property type="entry name" value="AB HYDROLASE SUPERFAMILY PROTEIN YCLE"/>
    <property type="match status" value="1"/>
</dbReference>
<organism evidence="5 6">
    <name type="scientific">Devosia aurantiaca</name>
    <dbReference type="NCBI Taxonomy" id="2714858"/>
    <lineage>
        <taxon>Bacteria</taxon>
        <taxon>Pseudomonadati</taxon>
        <taxon>Pseudomonadota</taxon>
        <taxon>Alphaproteobacteria</taxon>
        <taxon>Hyphomicrobiales</taxon>
        <taxon>Devosiaceae</taxon>
        <taxon>Devosia</taxon>
    </lineage>
</organism>
<feature type="region of interest" description="Disordered" evidence="2">
    <location>
        <begin position="77"/>
        <end position="96"/>
    </location>
</feature>
<dbReference type="EMBL" id="JAALFG010000001">
    <property type="protein sequence ID" value="NGP17205.1"/>
    <property type="molecule type" value="Genomic_DNA"/>
</dbReference>
<dbReference type="InterPro" id="IPR050266">
    <property type="entry name" value="AB_hydrolase_sf"/>
</dbReference>
<feature type="transmembrane region" description="Helical" evidence="3">
    <location>
        <begin position="7"/>
        <end position="30"/>
    </location>
</feature>
<reference evidence="5 6" key="1">
    <citation type="submission" date="2020-02" db="EMBL/GenBank/DDBJ databases">
        <authorList>
            <person name="Khan S.A."/>
            <person name="Jeon C.O."/>
            <person name="Chun B.H."/>
        </authorList>
    </citation>
    <scope>NUCLEOTIDE SEQUENCE [LARGE SCALE GENOMIC DNA]</scope>
    <source>
        <strain evidence="5 6">H239</strain>
    </source>
</reference>
<evidence type="ECO:0000313" key="5">
    <source>
        <dbReference type="EMBL" id="NGP17205.1"/>
    </source>
</evidence>
<dbReference type="PANTHER" id="PTHR43798">
    <property type="entry name" value="MONOACYLGLYCEROL LIPASE"/>
    <property type="match status" value="1"/>
</dbReference>
<dbReference type="GO" id="GO:0016020">
    <property type="term" value="C:membrane"/>
    <property type="evidence" value="ECO:0007669"/>
    <property type="project" value="TreeGrafter"/>
</dbReference>
<keyword evidence="6" id="KW-1185">Reference proteome</keyword>